<reference evidence="2" key="1">
    <citation type="submission" date="2020-12" db="EMBL/GenBank/DDBJ databases">
        <title>Bacterial taxonomy.</title>
        <authorList>
            <person name="Pan X."/>
        </authorList>
    </citation>
    <scope>NUCLEOTIDE SEQUENCE</scope>
    <source>
        <strain evidence="2">M0105</strain>
    </source>
</reference>
<organism evidence="2 3">
    <name type="scientific">Thermohalobaculum xanthum</name>
    <dbReference type="NCBI Taxonomy" id="2753746"/>
    <lineage>
        <taxon>Bacteria</taxon>
        <taxon>Pseudomonadati</taxon>
        <taxon>Pseudomonadota</taxon>
        <taxon>Alphaproteobacteria</taxon>
        <taxon>Rhodobacterales</taxon>
        <taxon>Paracoccaceae</taxon>
        <taxon>Thermohalobaculum</taxon>
    </lineage>
</organism>
<evidence type="ECO:0000313" key="3">
    <source>
        <dbReference type="Proteomes" id="UP000655420"/>
    </source>
</evidence>
<dbReference type="AlphaFoldDB" id="A0A8J7S9R1"/>
<dbReference type="InterPro" id="IPR021736">
    <property type="entry name" value="DUF3305"/>
</dbReference>
<comment type="caution">
    <text evidence="2">The sequence shown here is derived from an EMBL/GenBank/DDBJ whole genome shotgun (WGS) entry which is preliminary data.</text>
</comment>
<feature type="compositionally biased region" description="Basic and acidic residues" evidence="1">
    <location>
        <begin position="154"/>
        <end position="164"/>
    </location>
</feature>
<proteinExistence type="predicted"/>
<keyword evidence="3" id="KW-1185">Reference proteome</keyword>
<evidence type="ECO:0000313" key="2">
    <source>
        <dbReference type="EMBL" id="MBK0397648.1"/>
    </source>
</evidence>
<feature type="region of interest" description="Disordered" evidence="1">
    <location>
        <begin position="141"/>
        <end position="181"/>
    </location>
</feature>
<dbReference type="Proteomes" id="UP000655420">
    <property type="component" value="Unassembled WGS sequence"/>
</dbReference>
<sequence length="181" mass="20257">MPLGVVIRRQPGVTRWAKWVWRAVAVLPGAASADWQELRREGEAVEYHAATLPLTVYRSETEAYRIVLAAESPSVFVVLHPSEEASPDRPYVVHSVTVSAHEAQQALDSGEELVEPVPMPPPLYAWLADFVDRHHADETFMKRKRGPAVEMQSEDGKGDARIRQAADVYRSPASRRKGELH</sequence>
<name>A0A8J7S9R1_9RHOB</name>
<protein>
    <submittedName>
        <fullName evidence="2">DUF3305 domain-containing protein</fullName>
    </submittedName>
</protein>
<evidence type="ECO:0000256" key="1">
    <source>
        <dbReference type="SAM" id="MobiDB-lite"/>
    </source>
</evidence>
<gene>
    <name evidence="2" type="ORF">H0I76_00460</name>
</gene>
<dbReference type="EMBL" id="JAEHHL010000001">
    <property type="protein sequence ID" value="MBK0397648.1"/>
    <property type="molecule type" value="Genomic_DNA"/>
</dbReference>
<accession>A0A8J7S9R1</accession>
<dbReference type="Pfam" id="PF11749">
    <property type="entry name" value="DUF3305"/>
    <property type="match status" value="1"/>
</dbReference>